<evidence type="ECO:0000313" key="7">
    <source>
        <dbReference type="EMBL" id="KAK7864307.1"/>
    </source>
</evidence>
<protein>
    <recommendedName>
        <fullName evidence="6">RING-type domain-containing protein</fullName>
    </recommendedName>
</protein>
<organism evidence="7 8">
    <name type="scientific">Gryllus longicercus</name>
    <dbReference type="NCBI Taxonomy" id="2509291"/>
    <lineage>
        <taxon>Eukaryota</taxon>
        <taxon>Metazoa</taxon>
        <taxon>Ecdysozoa</taxon>
        <taxon>Arthropoda</taxon>
        <taxon>Hexapoda</taxon>
        <taxon>Insecta</taxon>
        <taxon>Pterygota</taxon>
        <taxon>Neoptera</taxon>
        <taxon>Polyneoptera</taxon>
        <taxon>Orthoptera</taxon>
        <taxon>Ensifera</taxon>
        <taxon>Gryllidea</taxon>
        <taxon>Grylloidea</taxon>
        <taxon>Gryllidae</taxon>
        <taxon>Gryllinae</taxon>
        <taxon>Gryllus</taxon>
    </lineage>
</organism>
<keyword evidence="4" id="KW-0175">Coiled coil</keyword>
<dbReference type="InterPro" id="IPR001841">
    <property type="entry name" value="Znf_RING"/>
</dbReference>
<feature type="domain" description="RING-type" evidence="6">
    <location>
        <begin position="5"/>
        <end position="46"/>
    </location>
</feature>
<comment type="caution">
    <text evidence="7">The sequence shown here is derived from an EMBL/GenBank/DDBJ whole genome shotgun (WGS) entry which is preliminary data.</text>
</comment>
<accession>A0AAN9VKJ1</accession>
<dbReference type="SUPFAM" id="SSF57850">
    <property type="entry name" value="RING/U-box"/>
    <property type="match status" value="1"/>
</dbReference>
<keyword evidence="1 3" id="KW-0479">Metal-binding</keyword>
<evidence type="ECO:0000259" key="6">
    <source>
        <dbReference type="PROSITE" id="PS50089"/>
    </source>
</evidence>
<dbReference type="GO" id="GO:0008270">
    <property type="term" value="F:zinc ion binding"/>
    <property type="evidence" value="ECO:0007669"/>
    <property type="project" value="UniProtKB-KW"/>
</dbReference>
<evidence type="ECO:0000256" key="1">
    <source>
        <dbReference type="ARBA" id="ARBA00022771"/>
    </source>
</evidence>
<reference evidence="7 8" key="1">
    <citation type="submission" date="2024-03" db="EMBL/GenBank/DDBJ databases">
        <title>The genome assembly and annotation of the cricket Gryllus longicercus Weissman &amp; Gray.</title>
        <authorList>
            <person name="Szrajer S."/>
            <person name="Gray D."/>
            <person name="Ylla G."/>
        </authorList>
    </citation>
    <scope>NUCLEOTIDE SEQUENCE [LARGE SCALE GENOMIC DNA]</scope>
    <source>
        <strain evidence="7">DAG 2021-001</strain>
        <tissue evidence="7">Whole body minus gut</tissue>
    </source>
</reference>
<keyword evidence="1 3" id="KW-0863">Zinc-finger</keyword>
<keyword evidence="8" id="KW-1185">Reference proteome</keyword>
<name>A0AAN9VKJ1_9ORTH</name>
<dbReference type="EMBL" id="JAZDUA010000207">
    <property type="protein sequence ID" value="KAK7864307.1"/>
    <property type="molecule type" value="Genomic_DNA"/>
</dbReference>
<evidence type="ECO:0000256" key="3">
    <source>
        <dbReference type="PROSITE-ProRule" id="PRU00175"/>
    </source>
</evidence>
<dbReference type="GO" id="GO:0061630">
    <property type="term" value="F:ubiquitin protein ligase activity"/>
    <property type="evidence" value="ECO:0007669"/>
    <property type="project" value="TreeGrafter"/>
</dbReference>
<dbReference type="Pfam" id="PF13639">
    <property type="entry name" value="zf-RING_2"/>
    <property type="match status" value="1"/>
</dbReference>
<dbReference type="InterPro" id="IPR013083">
    <property type="entry name" value="Znf_RING/FYVE/PHD"/>
</dbReference>
<dbReference type="GO" id="GO:0090734">
    <property type="term" value="C:site of DNA damage"/>
    <property type="evidence" value="ECO:0007669"/>
    <property type="project" value="TreeGrafter"/>
</dbReference>
<evidence type="ECO:0000256" key="4">
    <source>
        <dbReference type="SAM" id="Coils"/>
    </source>
</evidence>
<keyword evidence="2" id="KW-0862">Zinc</keyword>
<dbReference type="PANTHER" id="PTHR46569">
    <property type="entry name" value="E3 UBIQUITIN-PROTEIN LIGASE TRAIP"/>
    <property type="match status" value="1"/>
</dbReference>
<feature type="region of interest" description="Disordered" evidence="5">
    <location>
        <begin position="366"/>
        <end position="393"/>
    </location>
</feature>
<dbReference type="GO" id="GO:0016567">
    <property type="term" value="P:protein ubiquitination"/>
    <property type="evidence" value="ECO:0007669"/>
    <property type="project" value="TreeGrafter"/>
</dbReference>
<dbReference type="CDD" id="cd16480">
    <property type="entry name" value="RING-H2_TRAIP"/>
    <property type="match status" value="1"/>
</dbReference>
<sequence>MQITCTICSDLFVAADAVVGTHCGHLFHHACLIQWLERSKSCPQCRSNSNEKNIIRIYFNIHNAGTEDTNTLQNKVGSLEFNLMLKSTELKKLNEEIATFDKKSAGLKSEIKRLKGEVKSSESNMYILKEQFNVLKKRNEYLEPVLTERERLQKEVQFLRNIETVIKGSSEEVDEILNDYGDSSEATKSLLTFTSVLKKEMQTTAAKKKELSTKLREAESKNFSLAGQVRRLEEKLKGQEEQNRNLLLEVNHLVEERASLKKKLDALQQAVISPTASHPCASALKRVLAESPAPDYLKRSCLDDSSIENLAKSPDLPSPPVIKKEAAPYLSIKSSASGLTPMRFNQTVSATMSKYSIFRKGRLDGNTIENTAPPREEEYDGMGGHSKLDEFPQPIPRIKVKNVNKYQRLSKIKLKDASKVLKMDQFLQK</sequence>
<feature type="coiled-coil region" evidence="4">
    <location>
        <begin position="201"/>
        <end position="270"/>
    </location>
</feature>
<dbReference type="PROSITE" id="PS50089">
    <property type="entry name" value="ZF_RING_2"/>
    <property type="match status" value="1"/>
</dbReference>
<dbReference type="GO" id="GO:0031297">
    <property type="term" value="P:replication fork processing"/>
    <property type="evidence" value="ECO:0007669"/>
    <property type="project" value="TreeGrafter"/>
</dbReference>
<dbReference type="InterPro" id="IPR052639">
    <property type="entry name" value="TRAIP_ubiq-protein_ligase"/>
</dbReference>
<proteinExistence type="predicted"/>
<gene>
    <name evidence="7" type="ORF">R5R35_009561</name>
</gene>
<dbReference type="AlphaFoldDB" id="A0AAN9VKJ1"/>
<dbReference type="PANTHER" id="PTHR46569:SF1">
    <property type="entry name" value="E3 UBIQUITIN-PROTEIN LIGASE RFWD3-RELATED"/>
    <property type="match status" value="1"/>
</dbReference>
<dbReference type="SMART" id="SM00184">
    <property type="entry name" value="RING"/>
    <property type="match status" value="1"/>
</dbReference>
<dbReference type="Proteomes" id="UP001378592">
    <property type="component" value="Unassembled WGS sequence"/>
</dbReference>
<evidence type="ECO:0000256" key="2">
    <source>
        <dbReference type="ARBA" id="ARBA00022833"/>
    </source>
</evidence>
<dbReference type="GO" id="GO:0005634">
    <property type="term" value="C:nucleus"/>
    <property type="evidence" value="ECO:0007669"/>
    <property type="project" value="TreeGrafter"/>
</dbReference>
<evidence type="ECO:0000313" key="8">
    <source>
        <dbReference type="Proteomes" id="UP001378592"/>
    </source>
</evidence>
<feature type="coiled-coil region" evidence="4">
    <location>
        <begin position="90"/>
        <end position="131"/>
    </location>
</feature>
<evidence type="ECO:0000256" key="5">
    <source>
        <dbReference type="SAM" id="MobiDB-lite"/>
    </source>
</evidence>
<dbReference type="Gene3D" id="3.30.40.10">
    <property type="entry name" value="Zinc/RING finger domain, C3HC4 (zinc finger)"/>
    <property type="match status" value="1"/>
</dbReference>